<dbReference type="InterPro" id="IPR038013">
    <property type="entry name" value="ALG11"/>
</dbReference>
<dbReference type="PANTHER" id="PTHR45919:SF1">
    <property type="entry name" value="GDP-MAN:MAN(3)GLCNAC(2)-PP-DOL ALPHA-1,2-MANNOSYLTRANSFERASE"/>
    <property type="match status" value="1"/>
</dbReference>
<dbReference type="GO" id="GO:0006487">
    <property type="term" value="P:protein N-linked glycosylation"/>
    <property type="evidence" value="ECO:0007669"/>
    <property type="project" value="TreeGrafter"/>
</dbReference>
<evidence type="ECO:0000256" key="11">
    <source>
        <dbReference type="ARBA" id="ARBA00045065"/>
    </source>
</evidence>
<keyword evidence="9 12" id="KW-1133">Transmembrane helix</keyword>
<evidence type="ECO:0000256" key="8">
    <source>
        <dbReference type="ARBA" id="ARBA00022824"/>
    </source>
</evidence>
<proteinExistence type="inferred from homology"/>
<sequence length="467" mass="52758">MITFIIYLIWAIVLSAIAGLIAFAIRVRYHPRLANHIAFFHPYCAGAGGGERVLWYAIKALQDHDENDMRISIYCATMCSGQSPKSIIDNVKRCFGIELSGEIKFVTCQLYWLIDPTYYPFLTLILQSFGSLIASIECLIRYRPGTFIDTTGFAFTYPVARYIFGCHVACYTHYPTISTDMLERVKESREAHNNRKLISSNPVLSYAKFQYYRLFAYLYGCVGTSAHVVMVNSSWTRDHILQIWQRPCLVVFPPCDTQSLSSLPLSGRSPHIISVAQFRPEKNHIMQLEAFQMVLKSLTPYRQNIRLILLGGVRNAEDQKRVERLRSYADQLGISPNIDWHINASFETLVALLGKSLIGLHTMWNEHFGIGVVEYMAAGLVTVAHNSGGPRSDIVIPFNGSETGFLADDSAQAFSEQITKVLTAFLNEKEDFLQLRACGRLRCQEFSDAAFCQGFVNAMAPILRNKH</sequence>
<evidence type="ECO:0000256" key="9">
    <source>
        <dbReference type="ARBA" id="ARBA00022989"/>
    </source>
</evidence>
<evidence type="ECO:0000256" key="7">
    <source>
        <dbReference type="ARBA" id="ARBA00022692"/>
    </source>
</evidence>
<evidence type="ECO:0000256" key="5">
    <source>
        <dbReference type="ARBA" id="ARBA00022676"/>
    </source>
</evidence>
<evidence type="ECO:0000256" key="10">
    <source>
        <dbReference type="ARBA" id="ARBA00023136"/>
    </source>
</evidence>
<protein>
    <recommendedName>
        <fullName evidence="4 12">GDP-Man:Man(3)GlcNAc(2)-PP-Dol alpha-1,2-mannosyltransferase</fullName>
        <ecNumber evidence="3 12">2.4.1.131</ecNumber>
    </recommendedName>
</protein>
<feature type="transmembrane region" description="Helical" evidence="12">
    <location>
        <begin position="6"/>
        <end position="25"/>
    </location>
</feature>
<keyword evidence="8 12" id="KW-0256">Endoplasmic reticulum</keyword>
<reference evidence="15" key="1">
    <citation type="submission" date="2015-04" db="EMBL/GenBank/DDBJ databases">
        <title>The genome sequence of the plant pathogenic Rhizarian Plasmodiophora brassicae reveals insights in its biotrophic life cycle and the origin of chitin synthesis.</title>
        <authorList>
            <person name="Schwelm A."/>
            <person name="Fogelqvist J."/>
            <person name="Knaust A."/>
            <person name="Julke S."/>
            <person name="Lilja T."/>
            <person name="Dhandapani V."/>
            <person name="Bonilla-Rosso G."/>
            <person name="Karlsson M."/>
            <person name="Shevchenko A."/>
            <person name="Choi S.R."/>
            <person name="Kim H.G."/>
            <person name="Park J.Y."/>
            <person name="Lim Y.P."/>
            <person name="Ludwig-Muller J."/>
            <person name="Dixelius C."/>
        </authorList>
    </citation>
    <scope>NUCLEOTIDE SEQUENCE</scope>
    <source>
        <tissue evidence="15">Potato root galls</tissue>
    </source>
</reference>
<comment type="function">
    <text evidence="12">GDP-Man:Man(3)GlcNAc(2)-PP-Dol alpha-1,2-mannosyltransferase that operates in the biosynthetic pathway of dolichol-linked oligosaccharides, the glycan precursors employed in protein asparagine (N)-glycosylation. The assembly of dolichol-linked oligosaccharides begins on the cytosolic side of the endoplasmic reticulum membrane and finishes in its lumen. The sequential addition of sugars to dolichol pyrophosphate produces dolichol-linked oligosaccharides containing fourteen sugars, including two GlcNAcs, nine mannoses and three glucoses. Once assembled, the oligosaccharide is transferred from the lipid to nascent proteins by oligosaccharyltransferases. Catalyzes, on the cytoplasmic face of the endoplasmic reticulum, the addition of the fourth and fifth mannose residues to the dolichol-linked oligosaccharide chain, to produce Man(5)GlcNAc(2)-PP-dolichol core oligosaccharide.</text>
</comment>
<dbReference type="PANTHER" id="PTHR45919">
    <property type="entry name" value="GDP-MAN:MAN(3)GLCNAC(2)-PP-DOL ALPHA-1,2-MANNOSYLTRANSFERASE"/>
    <property type="match status" value="1"/>
</dbReference>
<evidence type="ECO:0000256" key="1">
    <source>
        <dbReference type="ARBA" id="ARBA00004389"/>
    </source>
</evidence>
<comment type="pathway">
    <text evidence="2 12">Protein modification; protein glycosylation.</text>
</comment>
<keyword evidence="5 12" id="KW-0328">Glycosyltransferase</keyword>
<accession>A0A0H5RBP6</accession>
<keyword evidence="6 12" id="KW-0808">Transferase</keyword>
<dbReference type="AlphaFoldDB" id="A0A0H5RBP6"/>
<feature type="domain" description="Glycosyl transferase family 1" evidence="13">
    <location>
        <begin position="265"/>
        <end position="423"/>
    </location>
</feature>
<dbReference type="InterPro" id="IPR001296">
    <property type="entry name" value="Glyco_trans_1"/>
</dbReference>
<organism evidence="15">
    <name type="scientific">Spongospora subterranea</name>
    <dbReference type="NCBI Taxonomy" id="70186"/>
    <lineage>
        <taxon>Eukaryota</taxon>
        <taxon>Sar</taxon>
        <taxon>Rhizaria</taxon>
        <taxon>Endomyxa</taxon>
        <taxon>Phytomyxea</taxon>
        <taxon>Plasmodiophorida</taxon>
        <taxon>Plasmodiophoridae</taxon>
        <taxon>Spongospora</taxon>
    </lineage>
</organism>
<keyword evidence="7 12" id="KW-0812">Transmembrane</keyword>
<dbReference type="Pfam" id="PF15924">
    <property type="entry name" value="ALG11_N"/>
    <property type="match status" value="1"/>
</dbReference>
<evidence type="ECO:0000256" key="6">
    <source>
        <dbReference type="ARBA" id="ARBA00022679"/>
    </source>
</evidence>
<comment type="catalytic activity">
    <reaction evidence="11 12">
        <text>an alpha-D-Man-(1-&gt;3)-[alpha-D-Man-(1-&gt;6)]-beta-D-Man-(1-&gt;4)-beta-D-GlcNAc-(1-&gt;4)-alpha-D-GlcNAc-diphospho-di-trans,poly-cis-dolichol + 2 GDP-alpha-D-mannose = an alpha-D-Man-(1-&gt;2)-alpha-D-Man-(1-&gt;2)-alpha-D-Man-(1-&gt;3)-[alpha-D-Man-(1-&gt;6)]-beta-D-Man-(1-&gt;4)-beta-D-GlcNAc-(1-&gt;4)-alpha-D-GlcNAc-diphospho-di-trans,poly-cis-dolichol + 2 GDP + 2 H(+)</text>
        <dbReference type="Rhea" id="RHEA:29523"/>
        <dbReference type="Rhea" id="RHEA-COMP:19515"/>
        <dbReference type="Rhea" id="RHEA-COMP:19516"/>
        <dbReference type="ChEBI" id="CHEBI:15378"/>
        <dbReference type="ChEBI" id="CHEBI:57527"/>
        <dbReference type="ChEBI" id="CHEBI:58189"/>
        <dbReference type="ChEBI" id="CHEBI:132511"/>
        <dbReference type="ChEBI" id="CHEBI:132515"/>
        <dbReference type="EC" id="2.4.1.131"/>
    </reaction>
    <physiologicalReaction direction="left-to-right" evidence="11 12">
        <dbReference type="Rhea" id="RHEA:29524"/>
    </physiologicalReaction>
</comment>
<dbReference type="SUPFAM" id="SSF53756">
    <property type="entry name" value="UDP-Glycosyltransferase/glycogen phosphorylase"/>
    <property type="match status" value="1"/>
</dbReference>
<name>A0A0H5RBP6_9EUKA</name>
<evidence type="ECO:0000256" key="3">
    <source>
        <dbReference type="ARBA" id="ARBA00012645"/>
    </source>
</evidence>
<dbReference type="UniPathway" id="UPA00378"/>
<dbReference type="Pfam" id="PF00534">
    <property type="entry name" value="Glycos_transf_1"/>
    <property type="match status" value="1"/>
</dbReference>
<dbReference type="GO" id="GO:0004377">
    <property type="term" value="F:GDP-Man:Man(3)GlcNAc(2)-PP-Dol alpha-1,2-mannosyltransferase activity"/>
    <property type="evidence" value="ECO:0007669"/>
    <property type="project" value="UniProtKB-UniRule"/>
</dbReference>
<feature type="domain" description="ALG11 mannosyltransferase N-terminal" evidence="14">
    <location>
        <begin position="36"/>
        <end position="244"/>
    </location>
</feature>
<comment type="subcellular location">
    <subcellularLocation>
        <location evidence="1">Endoplasmic reticulum membrane</location>
        <topology evidence="1">Single-pass membrane protein</topology>
    </subcellularLocation>
</comment>
<dbReference type="GO" id="GO:0005789">
    <property type="term" value="C:endoplasmic reticulum membrane"/>
    <property type="evidence" value="ECO:0007669"/>
    <property type="project" value="UniProtKB-SubCell"/>
</dbReference>
<evidence type="ECO:0000313" key="15">
    <source>
        <dbReference type="EMBL" id="CRZ11211.1"/>
    </source>
</evidence>
<dbReference type="EMBL" id="HACM01010769">
    <property type="protein sequence ID" value="CRZ11211.1"/>
    <property type="molecule type" value="Transcribed_RNA"/>
</dbReference>
<keyword evidence="10 12" id="KW-0472">Membrane</keyword>
<evidence type="ECO:0000259" key="14">
    <source>
        <dbReference type="Pfam" id="PF15924"/>
    </source>
</evidence>
<comment type="similarity">
    <text evidence="12">Belongs to the glycosyltransferase group 1 family. Glycosyltransferase 4 subfamily.</text>
</comment>
<dbReference type="EC" id="2.4.1.131" evidence="3 12"/>
<evidence type="ECO:0000256" key="2">
    <source>
        <dbReference type="ARBA" id="ARBA00004922"/>
    </source>
</evidence>
<dbReference type="InterPro" id="IPR031814">
    <property type="entry name" value="ALG11_N"/>
</dbReference>
<dbReference type="CDD" id="cd03806">
    <property type="entry name" value="GT4_ALG11-like"/>
    <property type="match status" value="1"/>
</dbReference>
<evidence type="ECO:0000256" key="12">
    <source>
        <dbReference type="RuleBase" id="RU367051"/>
    </source>
</evidence>
<evidence type="ECO:0000259" key="13">
    <source>
        <dbReference type="Pfam" id="PF00534"/>
    </source>
</evidence>
<dbReference type="Gene3D" id="3.40.50.2000">
    <property type="entry name" value="Glycogen Phosphorylase B"/>
    <property type="match status" value="1"/>
</dbReference>
<evidence type="ECO:0000256" key="4">
    <source>
        <dbReference type="ARBA" id="ARBA00022018"/>
    </source>
</evidence>